<keyword evidence="3" id="KW-1185">Reference proteome</keyword>
<dbReference type="GO" id="GO:0005975">
    <property type="term" value="P:carbohydrate metabolic process"/>
    <property type="evidence" value="ECO:0007669"/>
    <property type="project" value="InterPro"/>
</dbReference>
<dbReference type="Proteomes" id="UP001367508">
    <property type="component" value="Unassembled WGS sequence"/>
</dbReference>
<dbReference type="EMBL" id="JAYMYQ010000005">
    <property type="protein sequence ID" value="KAK7328746.1"/>
    <property type="molecule type" value="Genomic_DNA"/>
</dbReference>
<dbReference type="PANTHER" id="PTHR23421">
    <property type="entry name" value="BETA-GALACTOSIDASE RELATED"/>
    <property type="match status" value="1"/>
</dbReference>
<comment type="caution">
    <text evidence="2">The sequence shown here is derived from an EMBL/GenBank/DDBJ whole genome shotgun (WGS) entry which is preliminary data.</text>
</comment>
<dbReference type="GO" id="GO:0004553">
    <property type="term" value="F:hydrolase activity, hydrolyzing O-glycosyl compounds"/>
    <property type="evidence" value="ECO:0007669"/>
    <property type="project" value="InterPro"/>
</dbReference>
<organism evidence="2 3">
    <name type="scientific">Canavalia gladiata</name>
    <name type="common">Sword bean</name>
    <name type="synonym">Dolichos gladiatus</name>
    <dbReference type="NCBI Taxonomy" id="3824"/>
    <lineage>
        <taxon>Eukaryota</taxon>
        <taxon>Viridiplantae</taxon>
        <taxon>Streptophyta</taxon>
        <taxon>Embryophyta</taxon>
        <taxon>Tracheophyta</taxon>
        <taxon>Spermatophyta</taxon>
        <taxon>Magnoliopsida</taxon>
        <taxon>eudicotyledons</taxon>
        <taxon>Gunneridae</taxon>
        <taxon>Pentapetalae</taxon>
        <taxon>rosids</taxon>
        <taxon>fabids</taxon>
        <taxon>Fabales</taxon>
        <taxon>Fabaceae</taxon>
        <taxon>Papilionoideae</taxon>
        <taxon>50 kb inversion clade</taxon>
        <taxon>NPAAA clade</taxon>
        <taxon>indigoferoid/millettioid clade</taxon>
        <taxon>Phaseoleae</taxon>
        <taxon>Canavalia</taxon>
    </lineage>
</organism>
<feature type="signal peptide" evidence="1">
    <location>
        <begin position="1"/>
        <end position="20"/>
    </location>
</feature>
<dbReference type="InterPro" id="IPR001944">
    <property type="entry name" value="Glycoside_Hdrlase_35"/>
</dbReference>
<keyword evidence="1" id="KW-0732">Signal</keyword>
<proteinExistence type="predicted"/>
<evidence type="ECO:0000256" key="1">
    <source>
        <dbReference type="SAM" id="SignalP"/>
    </source>
</evidence>
<dbReference type="AlphaFoldDB" id="A0AAN9QAZ5"/>
<accession>A0AAN9QAZ5</accession>
<evidence type="ECO:0000313" key="2">
    <source>
        <dbReference type="EMBL" id="KAK7328746.1"/>
    </source>
</evidence>
<protein>
    <submittedName>
        <fullName evidence="2">Uncharacterized protein</fullName>
    </submittedName>
</protein>
<gene>
    <name evidence="2" type="ORF">VNO77_22865</name>
</gene>
<name>A0AAN9QAZ5_CANGL</name>
<reference evidence="2 3" key="1">
    <citation type="submission" date="2024-01" db="EMBL/GenBank/DDBJ databases">
        <title>The genomes of 5 underutilized Papilionoideae crops provide insights into root nodulation and disease resistanc.</title>
        <authorList>
            <person name="Jiang F."/>
        </authorList>
    </citation>
    <scope>NUCLEOTIDE SEQUENCE [LARGE SCALE GENOMIC DNA]</scope>
    <source>
        <strain evidence="2">LVBAO_FW01</strain>
        <tissue evidence="2">Leaves</tissue>
    </source>
</reference>
<evidence type="ECO:0000313" key="3">
    <source>
        <dbReference type="Proteomes" id="UP001367508"/>
    </source>
</evidence>
<feature type="chain" id="PRO_5043004802" evidence="1">
    <location>
        <begin position="21"/>
        <end position="329"/>
    </location>
</feature>
<sequence length="329" mass="37279">MFYAMHMILLVVNMISLAITISLDFSRQFKVKMENEYGNMMSTYGDAGKADIDWQHGRILQCWGCMDLMFKNWGGKYPHRIAKDVAYAAARKHCQPKWGHLKKFHRVLKSMENTLTNRNVSKTDFVNSVKATLYATNDSSSCFLSNANTTTTTDAQVTFRGNTHTVPAWQKIAEDEPMALKWVWRAKNIDDALLGKVNVSAYTLNDQKRATDDSSDYPWHITRLVLDQNDPVWSDDMPLRINGTSHTTFKAPLRSDPIVVDLQGMGGTWQSITGECGSLLKEVEKAIMMLCLLYEVESCSIDISKKIFGPTSCRDMVKRLTVDAVCEDF</sequence>